<keyword evidence="4 9" id="KW-0547">Nucleotide-binding</keyword>
<dbReference type="NCBIfam" id="NF000592">
    <property type="entry name" value="PRK00013.1"/>
    <property type="match status" value="1"/>
</dbReference>
<feature type="binding site" evidence="9">
    <location>
        <begin position="478"/>
        <end position="480"/>
    </location>
    <ligand>
        <name>ATP</name>
        <dbReference type="ChEBI" id="CHEBI:30616"/>
    </ligand>
</feature>
<comment type="caution">
    <text evidence="9">Lacks conserved residue(s) required for the propagation of feature annotation.</text>
</comment>
<dbReference type="GO" id="GO:0042026">
    <property type="term" value="P:protein refolding"/>
    <property type="evidence" value="ECO:0007669"/>
    <property type="project" value="UniProtKB-UniRule"/>
</dbReference>
<dbReference type="FunFam" id="3.50.7.10:FF:000001">
    <property type="entry name" value="60 kDa chaperonin"/>
    <property type="match status" value="1"/>
</dbReference>
<dbReference type="GO" id="GO:0009986">
    <property type="term" value="C:cell surface"/>
    <property type="evidence" value="ECO:0007669"/>
    <property type="project" value="UniProtKB-SubCell"/>
</dbReference>
<dbReference type="Gene3D" id="1.10.560.10">
    <property type="entry name" value="GroEL-like equatorial domain"/>
    <property type="match status" value="1"/>
</dbReference>
<dbReference type="PRINTS" id="PR00298">
    <property type="entry name" value="CHAPERONIN60"/>
</dbReference>
<dbReference type="HAMAP" id="MF_00600">
    <property type="entry name" value="CH60"/>
    <property type="match status" value="1"/>
</dbReference>
<dbReference type="GO" id="GO:0005524">
    <property type="term" value="F:ATP binding"/>
    <property type="evidence" value="ECO:0007669"/>
    <property type="project" value="UniProtKB-UniRule"/>
</dbReference>
<dbReference type="GO" id="GO:0009408">
    <property type="term" value="P:response to heat"/>
    <property type="evidence" value="ECO:0007669"/>
    <property type="project" value="UniProtKB-ARBA"/>
</dbReference>
<protein>
    <recommendedName>
        <fullName evidence="9">Chaperonin GroEL</fullName>
        <ecNumber evidence="9">5.6.1.7</ecNumber>
    </recommendedName>
    <alternativeName>
        <fullName evidence="9">60 kDa chaperonin</fullName>
    </alternativeName>
    <alternativeName>
        <fullName evidence="9">Chaperonin-60</fullName>
        <shortName evidence="9">Cpn60</shortName>
    </alternativeName>
</protein>
<name>A0A3G6IW95_9CORY</name>
<organism evidence="12 13">
    <name type="scientific">Corynebacterium pseudopelargi</name>
    <dbReference type="NCBI Taxonomy" id="2080757"/>
    <lineage>
        <taxon>Bacteria</taxon>
        <taxon>Bacillati</taxon>
        <taxon>Actinomycetota</taxon>
        <taxon>Actinomycetes</taxon>
        <taxon>Mycobacteriales</taxon>
        <taxon>Corynebacteriaceae</taxon>
        <taxon>Corynebacterium</taxon>
    </lineage>
</organism>
<keyword evidence="6 9" id="KW-0143">Chaperone</keyword>
<dbReference type="GO" id="GO:0042603">
    <property type="term" value="C:capsule"/>
    <property type="evidence" value="ECO:0007669"/>
    <property type="project" value="UniProtKB-SubCell"/>
</dbReference>
<evidence type="ECO:0000256" key="5">
    <source>
        <dbReference type="ARBA" id="ARBA00022840"/>
    </source>
</evidence>
<dbReference type="GO" id="GO:0140662">
    <property type="term" value="F:ATP-dependent protein folding chaperone"/>
    <property type="evidence" value="ECO:0007669"/>
    <property type="project" value="InterPro"/>
</dbReference>
<evidence type="ECO:0000256" key="6">
    <source>
        <dbReference type="ARBA" id="ARBA00023186"/>
    </source>
</evidence>
<dbReference type="InterPro" id="IPR018370">
    <property type="entry name" value="Chaperonin_Cpn60_CS"/>
</dbReference>
<keyword evidence="5 9" id="KW-0067">ATP-binding</keyword>
<dbReference type="SUPFAM" id="SSF52029">
    <property type="entry name" value="GroEL apical domain-like"/>
    <property type="match status" value="1"/>
</dbReference>
<reference evidence="12 13" key="1">
    <citation type="submission" date="2018-11" db="EMBL/GenBank/DDBJ databases">
        <authorList>
            <person name="Kleinhagauer T."/>
            <person name="Glaeser S.P."/>
            <person name="Spergser J."/>
            <person name="Ruckert C."/>
            <person name="Kaempfer P."/>
            <person name="Busse H.-J."/>
        </authorList>
    </citation>
    <scope>NUCLEOTIDE SEQUENCE [LARGE SCALE GENOMIC DNA]</scope>
    <source>
        <strain evidence="12 13">812CH</strain>
    </source>
</reference>
<feature type="binding site" evidence="9">
    <location>
        <begin position="29"/>
        <end position="32"/>
    </location>
    <ligand>
        <name>ATP</name>
        <dbReference type="ChEBI" id="CHEBI:30616"/>
    </ligand>
</feature>
<keyword evidence="7 9" id="KW-0413">Isomerase</keyword>
<dbReference type="OrthoDB" id="9766614at2"/>
<comment type="similarity">
    <text evidence="3 9 10">Belongs to the chaperonin (HSP60) family.</text>
</comment>
<dbReference type="RefSeq" id="WP_123960798.1">
    <property type="nucleotide sequence ID" value="NZ_CP033898.1"/>
</dbReference>
<dbReference type="EC" id="5.6.1.7" evidence="9"/>
<dbReference type="GO" id="GO:0005737">
    <property type="term" value="C:cytoplasm"/>
    <property type="evidence" value="ECO:0007669"/>
    <property type="project" value="UniProtKB-SubCell"/>
</dbReference>
<comment type="subunit">
    <text evidence="9 11">Forms a cylinder of 14 subunits composed of two heptameric rings stacked back-to-back. Interacts with the co-chaperonin GroES.</text>
</comment>
<comment type="function">
    <text evidence="9 11">Together with its co-chaperonin GroES, plays an essential role in assisting protein folding. The GroEL-GroES system forms a nano-cage that allows encapsulation of the non-native substrate proteins and provides a physical environment optimized to promote and accelerate protein folding.</text>
</comment>
<dbReference type="InterPro" id="IPR002423">
    <property type="entry name" value="Cpn60/GroEL/TCP-1"/>
</dbReference>
<accession>A0A3G6IW95</accession>
<feature type="binding site" evidence="9">
    <location>
        <begin position="86"/>
        <end position="90"/>
    </location>
    <ligand>
        <name>ATP</name>
        <dbReference type="ChEBI" id="CHEBI:30616"/>
    </ligand>
</feature>
<evidence type="ECO:0000256" key="2">
    <source>
        <dbReference type="ARBA" id="ARBA00004241"/>
    </source>
</evidence>
<dbReference type="NCBIfam" id="TIGR02348">
    <property type="entry name" value="GroEL"/>
    <property type="match status" value="1"/>
</dbReference>
<dbReference type="AlphaFoldDB" id="A0A3G6IW95"/>
<comment type="subcellular location">
    <subcellularLocation>
        <location evidence="2">Cell surface</location>
    </subcellularLocation>
    <subcellularLocation>
        <location evidence="9">Cytoplasm</location>
    </subcellularLocation>
    <subcellularLocation>
        <location evidence="8">Secreted</location>
        <location evidence="8">Capsule</location>
    </subcellularLocation>
    <subcellularLocation>
        <location evidence="1">Secreted</location>
        <location evidence="1">Cell wall</location>
    </subcellularLocation>
</comment>
<dbReference type="EMBL" id="CP033898">
    <property type="protein sequence ID" value="AZA09927.1"/>
    <property type="molecule type" value="Genomic_DNA"/>
</dbReference>
<evidence type="ECO:0000256" key="9">
    <source>
        <dbReference type="HAMAP-Rule" id="MF_00600"/>
    </source>
</evidence>
<dbReference type="Pfam" id="PF00118">
    <property type="entry name" value="Cpn60_TCP1"/>
    <property type="match status" value="1"/>
</dbReference>
<dbReference type="NCBIfam" id="NF009488">
    <property type="entry name" value="PRK12850.1"/>
    <property type="match status" value="1"/>
</dbReference>
<dbReference type="CDD" id="cd03344">
    <property type="entry name" value="GroEL"/>
    <property type="match status" value="1"/>
</dbReference>
<evidence type="ECO:0000313" key="13">
    <source>
        <dbReference type="Proteomes" id="UP000271426"/>
    </source>
</evidence>
<dbReference type="PROSITE" id="PS00296">
    <property type="entry name" value="CHAPERONINS_CPN60"/>
    <property type="match status" value="1"/>
</dbReference>
<dbReference type="NCBIfam" id="NF009487">
    <property type="entry name" value="PRK12849.1"/>
    <property type="match status" value="1"/>
</dbReference>
<evidence type="ECO:0000256" key="7">
    <source>
        <dbReference type="ARBA" id="ARBA00023235"/>
    </source>
</evidence>
<feature type="binding site" evidence="9">
    <location>
        <position position="494"/>
    </location>
    <ligand>
        <name>ATP</name>
        <dbReference type="ChEBI" id="CHEBI:30616"/>
    </ligand>
</feature>
<evidence type="ECO:0000256" key="1">
    <source>
        <dbReference type="ARBA" id="ARBA00004191"/>
    </source>
</evidence>
<evidence type="ECO:0000256" key="4">
    <source>
        <dbReference type="ARBA" id="ARBA00022741"/>
    </source>
</evidence>
<gene>
    <name evidence="12" type="primary">groL2</name>
    <name evidence="9" type="synonym">groEL</name>
    <name evidence="9" type="synonym">groL</name>
    <name evidence="12" type="ORF">CPPEL_09120</name>
</gene>
<dbReference type="InterPro" id="IPR027413">
    <property type="entry name" value="GROEL-like_equatorial_sf"/>
</dbReference>
<dbReference type="InterPro" id="IPR001844">
    <property type="entry name" value="Cpn60/GroEL"/>
</dbReference>
<evidence type="ECO:0000256" key="11">
    <source>
        <dbReference type="RuleBase" id="RU000419"/>
    </source>
</evidence>
<evidence type="ECO:0000313" key="12">
    <source>
        <dbReference type="EMBL" id="AZA09927.1"/>
    </source>
</evidence>
<proteinExistence type="inferred from homology"/>
<dbReference type="PANTHER" id="PTHR45633">
    <property type="entry name" value="60 KDA HEAT SHOCK PROTEIN, MITOCHONDRIAL"/>
    <property type="match status" value="1"/>
</dbReference>
<sequence length="538" mass="56848">MAKLIAFDQEAREGLLKGVDTLANAVKVTLGPRGRNVVLDKSFGSPTVTNDGVTIAREIDVEDPFENLGAQLVKSVAVKTNDIAGDGTTTATLLAQALISEGLRNVAAGANPIELNRGIQAGAEKVVEELLARAQEVASAADIANVATVSSRDAEVGDMVAAAMEKVGKDGVVTVEESQSIESYLDVTEGVSFDKGFLSPYFITDTDSQHAVLDNPAVLLVRNKISSLPDFLPLLEKVVEANKPLLIIAEDVEGEPLQTLVVNSIRKTIKAVAVKAPYFGERRKAFMDDLAVVTGATVVDPEVGVTLNEATPEVFGAARRVTVTKDETIIVDGAGTADAVERRREQIRREIETTDSSWDREKAEERLAKLSGGVAVIKVGAATETEVSERKLRVEDAINAARAAAQEGVIAGGGAVLVQIAEELKQFAEQFEGDAKVGVLALGRALQKPAYWIADNAGKDGAVIVSRVVELGNGEGFNAASLEYGNLIEQGIIDPVKVTHSAVVNATSVARMVLTTEASVVEKPAEPQPQAAGHHHHH</sequence>
<feature type="binding site" evidence="9">
    <location>
        <position position="413"/>
    </location>
    <ligand>
        <name>ATP</name>
        <dbReference type="ChEBI" id="CHEBI:30616"/>
    </ligand>
</feature>
<dbReference type="Gene3D" id="3.30.260.10">
    <property type="entry name" value="TCP-1-like chaperonin intermediate domain"/>
    <property type="match status" value="1"/>
</dbReference>
<evidence type="ECO:0000256" key="8">
    <source>
        <dbReference type="ARBA" id="ARBA00025702"/>
    </source>
</evidence>
<dbReference type="InterPro" id="IPR027409">
    <property type="entry name" value="GroEL-like_apical_dom_sf"/>
</dbReference>
<keyword evidence="9" id="KW-0963">Cytoplasm</keyword>
<dbReference type="InterPro" id="IPR027410">
    <property type="entry name" value="TCP-1-like_intermed_sf"/>
</dbReference>
<evidence type="ECO:0000256" key="10">
    <source>
        <dbReference type="RuleBase" id="RU000418"/>
    </source>
</evidence>
<dbReference type="Gene3D" id="3.50.7.10">
    <property type="entry name" value="GroEL"/>
    <property type="match status" value="1"/>
</dbReference>
<dbReference type="Proteomes" id="UP000271426">
    <property type="component" value="Chromosome"/>
</dbReference>
<dbReference type="KEGG" id="cpso:CPPEL_09120"/>
<evidence type="ECO:0000256" key="3">
    <source>
        <dbReference type="ARBA" id="ARBA00006607"/>
    </source>
</evidence>
<keyword evidence="13" id="KW-1185">Reference proteome</keyword>
<dbReference type="SUPFAM" id="SSF48592">
    <property type="entry name" value="GroEL equatorial domain-like"/>
    <property type="match status" value="2"/>
</dbReference>
<dbReference type="GO" id="GO:0016853">
    <property type="term" value="F:isomerase activity"/>
    <property type="evidence" value="ECO:0007669"/>
    <property type="project" value="UniProtKB-KW"/>
</dbReference>
<dbReference type="GO" id="GO:0051082">
    <property type="term" value="F:unfolded protein binding"/>
    <property type="evidence" value="ECO:0007669"/>
    <property type="project" value="UniProtKB-UniRule"/>
</dbReference>
<dbReference type="NCBIfam" id="NF009489">
    <property type="entry name" value="PRK12851.1"/>
    <property type="match status" value="1"/>
</dbReference>